<name>A0A1M6V2J4_PSETH</name>
<evidence type="ECO:0000313" key="2">
    <source>
        <dbReference type="EMBL" id="SHK75673.1"/>
    </source>
</evidence>
<dbReference type="RefSeq" id="WP_143172185.1">
    <property type="nucleotide sequence ID" value="NZ_CALGVN010000059.1"/>
</dbReference>
<keyword evidence="1" id="KW-0812">Transmembrane</keyword>
<evidence type="ECO:0000313" key="3">
    <source>
        <dbReference type="Proteomes" id="UP000184363"/>
    </source>
</evidence>
<keyword evidence="1" id="KW-0472">Membrane</keyword>
<accession>A0A1M6V2J4</accession>
<sequence>MRAGMVVVAGLAVVWLALVAADLLLRLARGRAARAFDLAELSLLLALVAVFLADPPAAAVVTGGAVVGASLLTQLGLDAAAGSGGRSDLPRLAVEVVKIAALAATGVAALGRIP</sequence>
<evidence type="ECO:0000256" key="1">
    <source>
        <dbReference type="SAM" id="Phobius"/>
    </source>
</evidence>
<organism evidence="2 3">
    <name type="scientific">Pseudonocardia thermophila</name>
    <dbReference type="NCBI Taxonomy" id="1848"/>
    <lineage>
        <taxon>Bacteria</taxon>
        <taxon>Bacillati</taxon>
        <taxon>Actinomycetota</taxon>
        <taxon>Actinomycetes</taxon>
        <taxon>Pseudonocardiales</taxon>
        <taxon>Pseudonocardiaceae</taxon>
        <taxon>Pseudonocardia</taxon>
    </lineage>
</organism>
<keyword evidence="3" id="KW-1185">Reference proteome</keyword>
<feature type="transmembrane region" description="Helical" evidence="1">
    <location>
        <begin position="6"/>
        <end position="28"/>
    </location>
</feature>
<reference evidence="2 3" key="1">
    <citation type="submission" date="2016-11" db="EMBL/GenBank/DDBJ databases">
        <authorList>
            <person name="Jaros S."/>
            <person name="Januszkiewicz K."/>
            <person name="Wedrychowicz H."/>
        </authorList>
    </citation>
    <scope>NUCLEOTIDE SEQUENCE [LARGE SCALE GENOMIC DNA]</scope>
    <source>
        <strain evidence="2 3">DSM 43832</strain>
    </source>
</reference>
<dbReference type="AlphaFoldDB" id="A0A1M6V2J4"/>
<keyword evidence="1" id="KW-1133">Transmembrane helix</keyword>
<dbReference type="STRING" id="1848.SAMN05443637_111158"/>
<feature type="transmembrane region" description="Helical" evidence="1">
    <location>
        <begin position="92"/>
        <end position="113"/>
    </location>
</feature>
<proteinExistence type="predicted"/>
<gene>
    <name evidence="2" type="ORF">SAMN05443637_111158</name>
</gene>
<protein>
    <submittedName>
        <fullName evidence="2">Uncharacterized protein</fullName>
    </submittedName>
</protein>
<dbReference type="EMBL" id="FRAP01000011">
    <property type="protein sequence ID" value="SHK75673.1"/>
    <property type="molecule type" value="Genomic_DNA"/>
</dbReference>
<dbReference type="Proteomes" id="UP000184363">
    <property type="component" value="Unassembled WGS sequence"/>
</dbReference>